<reference evidence="3 4" key="1">
    <citation type="journal article" date="2011" name="Proc. Natl. Acad. Sci. U.S.A.">
        <title>Evolutionary erosion of yeast sex chromosomes by mating-type switching accidents.</title>
        <authorList>
            <person name="Gordon J.L."/>
            <person name="Armisen D."/>
            <person name="Proux-Wera E."/>
            <person name="Oheigeartaigh S.S."/>
            <person name="Byrne K.P."/>
            <person name="Wolfe K.H."/>
        </authorList>
    </citation>
    <scope>NUCLEOTIDE SEQUENCE [LARGE SCALE GENOMIC DNA]</scope>
    <source>
        <strain evidence="4">ATCC 34711 / CBS 6284 / DSM 70876 / NBRC 10599 / NRRL Y-10934 / UCD 77-7</strain>
    </source>
</reference>
<evidence type="ECO:0000259" key="2">
    <source>
        <dbReference type="SMART" id="SM01042"/>
    </source>
</evidence>
<dbReference type="PANTHER" id="PTHR28136:SF5">
    <property type="entry name" value="NUCLEUS EXPORT PROTEIN BRR6"/>
    <property type="match status" value="1"/>
</dbReference>
<dbReference type="GO" id="GO:0006998">
    <property type="term" value="P:nuclear envelope organization"/>
    <property type="evidence" value="ECO:0007669"/>
    <property type="project" value="EnsemblFungi"/>
</dbReference>
<feature type="transmembrane region" description="Helical" evidence="1">
    <location>
        <begin position="57"/>
        <end position="81"/>
    </location>
</feature>
<dbReference type="eggNOG" id="KOG4503">
    <property type="taxonomic scope" value="Eukaryota"/>
</dbReference>
<dbReference type="InterPro" id="IPR040202">
    <property type="entry name" value="Brl1/Brr6"/>
</dbReference>
<dbReference type="KEGG" id="tbl:TBLA_0E00170"/>
<dbReference type="OMA" id="FGSYRVY"/>
<dbReference type="OrthoDB" id="5961at2759"/>
<dbReference type="PANTHER" id="PTHR28136">
    <property type="entry name" value="NUCLEUS EXPORT PROTEIN BRR6"/>
    <property type="match status" value="1"/>
</dbReference>
<keyword evidence="1" id="KW-1133">Transmembrane helix</keyword>
<organism evidence="3 4">
    <name type="scientific">Henningerozyma blattae (strain ATCC 34711 / CBS 6284 / DSM 70876 / NBRC 10599 / NRRL Y-10934 / UCD 77-7)</name>
    <name type="common">Yeast</name>
    <name type="synonym">Tetrapisispora blattae</name>
    <dbReference type="NCBI Taxonomy" id="1071380"/>
    <lineage>
        <taxon>Eukaryota</taxon>
        <taxon>Fungi</taxon>
        <taxon>Dikarya</taxon>
        <taxon>Ascomycota</taxon>
        <taxon>Saccharomycotina</taxon>
        <taxon>Saccharomycetes</taxon>
        <taxon>Saccharomycetales</taxon>
        <taxon>Saccharomycetaceae</taxon>
        <taxon>Henningerozyma</taxon>
    </lineage>
</organism>
<feature type="domain" description="Brl1/Brr6" evidence="2">
    <location>
        <begin position="54"/>
        <end position="192"/>
    </location>
</feature>
<dbReference type="EMBL" id="HE806320">
    <property type="protein sequence ID" value="CCH61080.1"/>
    <property type="molecule type" value="Genomic_DNA"/>
</dbReference>
<evidence type="ECO:0000313" key="4">
    <source>
        <dbReference type="Proteomes" id="UP000002866"/>
    </source>
</evidence>
<dbReference type="HOGENOM" id="CLU_107711_0_0_1"/>
<dbReference type="GeneID" id="14496208"/>
<protein>
    <recommendedName>
        <fullName evidence="2">Brl1/Brr6 domain-containing protein</fullName>
    </recommendedName>
</protein>
<keyword evidence="1" id="KW-0812">Transmembrane</keyword>
<name>I2H3X8_HENB6</name>
<dbReference type="GO" id="GO:0003682">
    <property type="term" value="F:chromatin binding"/>
    <property type="evidence" value="ECO:0007669"/>
    <property type="project" value="EnsemblFungi"/>
</dbReference>
<dbReference type="GO" id="GO:0031965">
    <property type="term" value="C:nuclear membrane"/>
    <property type="evidence" value="ECO:0007669"/>
    <property type="project" value="InterPro"/>
</dbReference>
<dbReference type="InterPro" id="IPR018767">
    <property type="entry name" value="Brl1/Brr6_dom"/>
</dbReference>
<dbReference type="AlphaFoldDB" id="I2H3X8"/>
<evidence type="ECO:0000256" key="1">
    <source>
        <dbReference type="SAM" id="Phobius"/>
    </source>
</evidence>
<dbReference type="FunCoup" id="I2H3X8">
    <property type="interactions" value="18"/>
</dbReference>
<feature type="transmembrane region" description="Helical" evidence="1">
    <location>
        <begin position="170"/>
        <end position="191"/>
    </location>
</feature>
<proteinExistence type="predicted"/>
<sequence length="200" mass="22989">MEPSTLIQRNYGKNIVKQNTRDTLKEDNYDEKSETATQNSNYSPIQKGIKPSLVSEWIHLAFNTFFMVILVFFLGKLVFLIKKDVDNKLLQVLDQQKDYFENCKENYNLNDCGSNNVVPALQSVCMDWARCIAKSNSPDYNHRHLSSKLWAETVAEMINAFVDPISIRSLIFILMTVGTIITVSNLAFGSYRVYYYNSKA</sequence>
<dbReference type="Proteomes" id="UP000002866">
    <property type="component" value="Chromosome 5"/>
</dbReference>
<evidence type="ECO:0000313" key="3">
    <source>
        <dbReference type="EMBL" id="CCH61080.1"/>
    </source>
</evidence>
<dbReference type="GO" id="GO:0055088">
    <property type="term" value="P:lipid homeostasis"/>
    <property type="evidence" value="ECO:0007669"/>
    <property type="project" value="EnsemblFungi"/>
</dbReference>
<dbReference type="InParanoid" id="I2H3X8"/>
<accession>I2H3X8</accession>
<dbReference type="GO" id="GO:0006357">
    <property type="term" value="P:regulation of transcription by RNA polymerase II"/>
    <property type="evidence" value="ECO:0007669"/>
    <property type="project" value="EnsemblFungi"/>
</dbReference>
<dbReference type="RefSeq" id="XP_004180599.1">
    <property type="nucleotide sequence ID" value="XM_004180551.1"/>
</dbReference>
<gene>
    <name evidence="3" type="primary">TBLA0E00170</name>
    <name evidence="3" type="ORF">TBLA_0E00170</name>
</gene>
<keyword evidence="4" id="KW-1185">Reference proteome</keyword>
<dbReference type="SMART" id="SM01042">
    <property type="entry name" value="Brr6_like_C_C"/>
    <property type="match status" value="1"/>
</dbReference>
<keyword evidence="1" id="KW-0472">Membrane</keyword>
<dbReference type="Pfam" id="PF10104">
    <property type="entry name" value="Brr6_like_C_C"/>
    <property type="match status" value="1"/>
</dbReference>